<evidence type="ECO:0000313" key="2">
    <source>
        <dbReference type="Proteomes" id="UP001178507"/>
    </source>
</evidence>
<dbReference type="Pfam" id="PF02622">
    <property type="entry name" value="DUF179"/>
    <property type="match status" value="1"/>
</dbReference>
<dbReference type="Gene3D" id="3.40.1740.10">
    <property type="entry name" value="VC0467-like"/>
    <property type="match status" value="1"/>
</dbReference>
<dbReference type="AlphaFoldDB" id="A0AA36HX30"/>
<accession>A0AA36HX30</accession>
<keyword evidence="2" id="KW-1185">Reference proteome</keyword>
<organism evidence="1 2">
    <name type="scientific">Effrenium voratum</name>
    <dbReference type="NCBI Taxonomy" id="2562239"/>
    <lineage>
        <taxon>Eukaryota</taxon>
        <taxon>Sar</taxon>
        <taxon>Alveolata</taxon>
        <taxon>Dinophyceae</taxon>
        <taxon>Suessiales</taxon>
        <taxon>Symbiodiniaceae</taxon>
        <taxon>Effrenium</taxon>
    </lineage>
</organism>
<dbReference type="SUPFAM" id="SSF143456">
    <property type="entry name" value="VC0467-like"/>
    <property type="match status" value="1"/>
</dbReference>
<proteinExistence type="predicted"/>
<reference evidence="1" key="1">
    <citation type="submission" date="2023-08" db="EMBL/GenBank/DDBJ databases">
        <authorList>
            <person name="Chen Y."/>
            <person name="Shah S."/>
            <person name="Dougan E. K."/>
            <person name="Thang M."/>
            <person name="Chan C."/>
        </authorList>
    </citation>
    <scope>NUCLEOTIDE SEQUENCE</scope>
</reference>
<comment type="caution">
    <text evidence="1">The sequence shown here is derived from an EMBL/GenBank/DDBJ whole genome shotgun (WGS) entry which is preliminary data.</text>
</comment>
<dbReference type="InterPro" id="IPR003774">
    <property type="entry name" value="AlgH-like"/>
</dbReference>
<dbReference type="EMBL" id="CAUJNA010000358">
    <property type="protein sequence ID" value="CAJ1376044.1"/>
    <property type="molecule type" value="Genomic_DNA"/>
</dbReference>
<gene>
    <name evidence="1" type="ORF">EVOR1521_LOCUS5198</name>
</gene>
<evidence type="ECO:0000313" key="1">
    <source>
        <dbReference type="EMBL" id="CAJ1376044.1"/>
    </source>
</evidence>
<name>A0AA36HX30_9DINO</name>
<sequence>MGLFLLPFSRAQELVAMGRAKQGDFLLLSGYCGWGPGQLQEELRDGKSWVLAAAGCKAK</sequence>
<dbReference type="Proteomes" id="UP001178507">
    <property type="component" value="Unassembled WGS sequence"/>
</dbReference>
<protein>
    <submittedName>
        <fullName evidence="1">Uncharacterized protein</fullName>
    </submittedName>
</protein>